<dbReference type="InterPro" id="IPR003689">
    <property type="entry name" value="ZIP"/>
</dbReference>
<feature type="transmembrane region" description="Helical" evidence="5">
    <location>
        <begin position="6"/>
        <end position="26"/>
    </location>
</feature>
<accession>A0A7V3VU04</accession>
<dbReference type="PANTHER" id="PTHR16950:SF16">
    <property type="entry name" value="ZINC TRANSPORTER ZIP13"/>
    <property type="match status" value="1"/>
</dbReference>
<dbReference type="GO" id="GO:0006882">
    <property type="term" value="P:intracellular zinc ion homeostasis"/>
    <property type="evidence" value="ECO:0007669"/>
    <property type="project" value="TreeGrafter"/>
</dbReference>
<gene>
    <name evidence="6" type="ORF">ENX68_05005</name>
</gene>
<evidence type="ECO:0000256" key="5">
    <source>
        <dbReference type="SAM" id="Phobius"/>
    </source>
</evidence>
<dbReference type="Pfam" id="PF02535">
    <property type="entry name" value="Zip"/>
    <property type="match status" value="2"/>
</dbReference>
<keyword evidence="2 5" id="KW-0812">Transmembrane</keyword>
<dbReference type="GO" id="GO:0016020">
    <property type="term" value="C:membrane"/>
    <property type="evidence" value="ECO:0007669"/>
    <property type="project" value="UniProtKB-SubCell"/>
</dbReference>
<evidence type="ECO:0000256" key="4">
    <source>
        <dbReference type="ARBA" id="ARBA00023136"/>
    </source>
</evidence>
<dbReference type="EMBL" id="DTOZ01000134">
    <property type="protein sequence ID" value="HGE78341.1"/>
    <property type="molecule type" value="Genomic_DNA"/>
</dbReference>
<evidence type="ECO:0000313" key="6">
    <source>
        <dbReference type="EMBL" id="HGE78341.1"/>
    </source>
</evidence>
<comment type="subcellular location">
    <subcellularLocation>
        <location evidence="1">Membrane</location>
        <topology evidence="1">Multi-pass membrane protein</topology>
    </subcellularLocation>
</comment>
<protein>
    <submittedName>
        <fullName evidence="6">ZIP family metal transporter</fullName>
    </submittedName>
</protein>
<dbReference type="AlphaFoldDB" id="A0A7V3VU04"/>
<feature type="transmembrane region" description="Helical" evidence="5">
    <location>
        <begin position="230"/>
        <end position="246"/>
    </location>
</feature>
<evidence type="ECO:0000256" key="1">
    <source>
        <dbReference type="ARBA" id="ARBA00004141"/>
    </source>
</evidence>
<comment type="caution">
    <text evidence="6">The sequence shown here is derived from an EMBL/GenBank/DDBJ whole genome shotgun (WGS) entry which is preliminary data.</text>
</comment>
<keyword evidence="4 5" id="KW-0472">Membrane</keyword>
<name>A0A7V3VU04_UNCW3</name>
<keyword evidence="3 5" id="KW-1133">Transmembrane helix</keyword>
<feature type="transmembrane region" description="Helical" evidence="5">
    <location>
        <begin position="124"/>
        <end position="145"/>
    </location>
</feature>
<feature type="transmembrane region" description="Helical" evidence="5">
    <location>
        <begin position="33"/>
        <end position="54"/>
    </location>
</feature>
<dbReference type="PANTHER" id="PTHR16950">
    <property type="entry name" value="ZINC TRANSPORTER SLC39A7 HISTIDINE-RICH MEMBRANE PROTEIN KE4"/>
    <property type="match status" value="1"/>
</dbReference>
<feature type="transmembrane region" description="Helical" evidence="5">
    <location>
        <begin position="193"/>
        <end position="210"/>
    </location>
</feature>
<reference evidence="6" key="1">
    <citation type="journal article" date="2020" name="mSystems">
        <title>Genome- and Community-Level Interaction Insights into Carbon Utilization and Element Cycling Functions of Hydrothermarchaeota in Hydrothermal Sediment.</title>
        <authorList>
            <person name="Zhou Z."/>
            <person name="Liu Y."/>
            <person name="Xu W."/>
            <person name="Pan J."/>
            <person name="Luo Z.H."/>
            <person name="Li M."/>
        </authorList>
    </citation>
    <scope>NUCLEOTIDE SEQUENCE [LARGE SCALE GENOMIC DNA]</scope>
    <source>
        <strain evidence="6">SpSt-961</strain>
    </source>
</reference>
<feature type="transmembrane region" description="Helical" evidence="5">
    <location>
        <begin position="165"/>
        <end position="186"/>
    </location>
</feature>
<sequence length="249" mass="26955">MVFLYTILSVLIVSLISLIGVLFIIIKTDKLSRIILLLVGFAAGALFGDAFIHLLPEAFREFENSLMVSLLVILGILIFFILEKFLRWRHCHIPTSKEHPHPMVTMNLIGDLIHNLIDGMIIGASYMVSIPIGLATTIAVIMHEIPQEIGDFGVFIHGGLDVKKALLLNFLSALTAIIGGIISLIVGPIVKNYALTLLPLTGGGFIYIAGSDLIPELQGCETLTASSLQLLAMIAGASMMLLLALLEQI</sequence>
<organism evidence="6">
    <name type="scientific">candidate division WOR-3 bacterium</name>
    <dbReference type="NCBI Taxonomy" id="2052148"/>
    <lineage>
        <taxon>Bacteria</taxon>
        <taxon>Bacteria division WOR-3</taxon>
    </lineage>
</organism>
<evidence type="ECO:0000256" key="2">
    <source>
        <dbReference type="ARBA" id="ARBA00022692"/>
    </source>
</evidence>
<dbReference type="GO" id="GO:0005385">
    <property type="term" value="F:zinc ion transmembrane transporter activity"/>
    <property type="evidence" value="ECO:0007669"/>
    <property type="project" value="TreeGrafter"/>
</dbReference>
<feature type="transmembrane region" description="Helical" evidence="5">
    <location>
        <begin position="66"/>
        <end position="82"/>
    </location>
</feature>
<evidence type="ECO:0000256" key="3">
    <source>
        <dbReference type="ARBA" id="ARBA00022989"/>
    </source>
</evidence>
<proteinExistence type="predicted"/>